<dbReference type="KEGG" id="pin:Ping_1341"/>
<dbReference type="HOGENOM" id="CLU_2846668_0_0_6"/>
<dbReference type="OrthoDB" id="9849716at2"/>
<name>A1SUK1_PSYIN</name>
<evidence type="ECO:0000313" key="1">
    <source>
        <dbReference type="EMBL" id="ABM03166.1"/>
    </source>
</evidence>
<dbReference type="RefSeq" id="WP_011769729.1">
    <property type="nucleotide sequence ID" value="NC_008709.1"/>
</dbReference>
<dbReference type="EMBL" id="CP000510">
    <property type="protein sequence ID" value="ABM03166.1"/>
    <property type="molecule type" value="Genomic_DNA"/>
</dbReference>
<dbReference type="AlphaFoldDB" id="A1SUK1"/>
<organism evidence="1 2">
    <name type="scientific">Psychromonas ingrahamii (strain DSM 17664 / CCUG 51855 / 37)</name>
    <dbReference type="NCBI Taxonomy" id="357804"/>
    <lineage>
        <taxon>Bacteria</taxon>
        <taxon>Pseudomonadati</taxon>
        <taxon>Pseudomonadota</taxon>
        <taxon>Gammaproteobacteria</taxon>
        <taxon>Alteromonadales</taxon>
        <taxon>Psychromonadaceae</taxon>
        <taxon>Psychromonas</taxon>
    </lineage>
</organism>
<gene>
    <name evidence="1" type="ordered locus">Ping_1341</name>
</gene>
<accession>A1SUK1</accession>
<protein>
    <submittedName>
        <fullName evidence="1">Uncharacterized protein</fullName>
    </submittedName>
</protein>
<keyword evidence="2" id="KW-1185">Reference proteome</keyword>
<proteinExistence type="predicted"/>
<reference evidence="1 2" key="1">
    <citation type="submission" date="2007-01" db="EMBL/GenBank/DDBJ databases">
        <title>Complete sequence of Psychromonas ingrahamii 37.</title>
        <authorList>
            <consortium name="US DOE Joint Genome Institute"/>
            <person name="Copeland A."/>
            <person name="Lucas S."/>
            <person name="Lapidus A."/>
            <person name="Barry K."/>
            <person name="Detter J.C."/>
            <person name="Glavina del Rio T."/>
            <person name="Hammon N."/>
            <person name="Israni S."/>
            <person name="Dalin E."/>
            <person name="Tice H."/>
            <person name="Pitluck S."/>
            <person name="Thompson L.S."/>
            <person name="Brettin T."/>
            <person name="Bruce D."/>
            <person name="Han C."/>
            <person name="Tapia R."/>
            <person name="Schmutz J."/>
            <person name="Larimer F."/>
            <person name="Land M."/>
            <person name="Hauser L."/>
            <person name="Kyrpides N."/>
            <person name="Ivanova N."/>
            <person name="Staley J."/>
            <person name="Richardson P."/>
        </authorList>
    </citation>
    <scope>NUCLEOTIDE SEQUENCE [LARGE SCALE GENOMIC DNA]</scope>
    <source>
        <strain evidence="1 2">37</strain>
    </source>
</reference>
<sequence length="71" mass="8122">MQNKTIEEIQLAASELGDLKIIETLTSFAIKKTLEEHELKIKSCLNAVLEERHGLSEFERIESLIEKRIVA</sequence>
<evidence type="ECO:0000313" key="2">
    <source>
        <dbReference type="Proteomes" id="UP000000639"/>
    </source>
</evidence>
<dbReference type="Proteomes" id="UP000000639">
    <property type="component" value="Chromosome"/>
</dbReference>